<proteinExistence type="predicted"/>
<keyword evidence="3" id="KW-1185">Reference proteome</keyword>
<accession>A0A2L2SNR3</accession>
<protein>
    <submittedName>
        <fullName evidence="2">Uncharacterized protein</fullName>
    </submittedName>
</protein>
<dbReference type="EMBL" id="LN649232">
    <property type="protein sequence ID" value="CEI39254.1"/>
    <property type="molecule type" value="Genomic_DNA"/>
</dbReference>
<dbReference type="Proteomes" id="UP000245910">
    <property type="component" value="Chromosome IIII"/>
</dbReference>
<organism evidence="2 3">
    <name type="scientific">Fusarium venenatum</name>
    <dbReference type="NCBI Taxonomy" id="56646"/>
    <lineage>
        <taxon>Eukaryota</taxon>
        <taxon>Fungi</taxon>
        <taxon>Dikarya</taxon>
        <taxon>Ascomycota</taxon>
        <taxon>Pezizomycotina</taxon>
        <taxon>Sordariomycetes</taxon>
        <taxon>Hypocreomycetidae</taxon>
        <taxon>Hypocreales</taxon>
        <taxon>Nectriaceae</taxon>
        <taxon>Fusarium</taxon>
    </lineage>
</organism>
<dbReference type="AlphaFoldDB" id="A0A2L2SNR3"/>
<evidence type="ECO:0000313" key="3">
    <source>
        <dbReference type="Proteomes" id="UP000245910"/>
    </source>
</evidence>
<sequence>MRNRDLTGNPYKSGIGKTRPAVPGDKAELRTTAVRTYYKLISPTFINFMRIDSYTLVDSGARYSIGRCASITWFRDESLSSGRCKTISILKGTTDRRSRAQTTPIASLTPKPGEMWTFVFETAGGGTHRQPSWTTLKLNTSRGSQSTQLSELMTLWVFNCRDLLARCNVCTYDAFEETRYRCPSVPSHNGHVYETF</sequence>
<evidence type="ECO:0000256" key="1">
    <source>
        <dbReference type="SAM" id="MobiDB-lite"/>
    </source>
</evidence>
<name>A0A2L2SNR3_9HYPO</name>
<feature type="region of interest" description="Disordered" evidence="1">
    <location>
        <begin position="1"/>
        <end position="23"/>
    </location>
</feature>
<reference evidence="3" key="1">
    <citation type="submission" date="2014-10" db="EMBL/GenBank/DDBJ databases">
        <authorList>
            <person name="King R."/>
        </authorList>
    </citation>
    <scope>NUCLEOTIDE SEQUENCE [LARGE SCALE GENOMIC DNA]</scope>
    <source>
        <strain evidence="3">A3/5</strain>
    </source>
</reference>
<evidence type="ECO:0000313" key="2">
    <source>
        <dbReference type="EMBL" id="CEI39254.1"/>
    </source>
</evidence>